<protein>
    <submittedName>
        <fullName evidence="1">Uncharacterized protein</fullName>
    </submittedName>
</protein>
<sequence length="70" mass="8316">MNLNIIFKDFPKICRLCLSTESLQPILKIGVLDVLYTITDIKYFMKIKNEILYLRLKMKTNYPRMCVITV</sequence>
<name>A0AAV8YZH3_9CUCU</name>
<dbReference type="AlphaFoldDB" id="A0AAV8YZH3"/>
<accession>A0AAV8YZH3</accession>
<comment type="caution">
    <text evidence="1">The sequence shown here is derived from an EMBL/GenBank/DDBJ whole genome shotgun (WGS) entry which is preliminary data.</text>
</comment>
<gene>
    <name evidence="1" type="ORF">NQ318_019219</name>
</gene>
<dbReference type="EMBL" id="JAPWTK010000029">
    <property type="protein sequence ID" value="KAJ8956501.1"/>
    <property type="molecule type" value="Genomic_DNA"/>
</dbReference>
<reference evidence="1" key="1">
    <citation type="journal article" date="2023" name="Insect Mol. Biol.">
        <title>Genome sequencing provides insights into the evolution of gene families encoding plant cell wall-degrading enzymes in longhorned beetles.</title>
        <authorList>
            <person name="Shin N.R."/>
            <person name="Okamura Y."/>
            <person name="Kirsch R."/>
            <person name="Pauchet Y."/>
        </authorList>
    </citation>
    <scope>NUCLEOTIDE SEQUENCE</scope>
    <source>
        <strain evidence="1">AMC_N1</strain>
    </source>
</reference>
<keyword evidence="2" id="KW-1185">Reference proteome</keyword>
<organism evidence="1 2">
    <name type="scientific">Aromia moschata</name>
    <dbReference type="NCBI Taxonomy" id="1265417"/>
    <lineage>
        <taxon>Eukaryota</taxon>
        <taxon>Metazoa</taxon>
        <taxon>Ecdysozoa</taxon>
        <taxon>Arthropoda</taxon>
        <taxon>Hexapoda</taxon>
        <taxon>Insecta</taxon>
        <taxon>Pterygota</taxon>
        <taxon>Neoptera</taxon>
        <taxon>Endopterygota</taxon>
        <taxon>Coleoptera</taxon>
        <taxon>Polyphaga</taxon>
        <taxon>Cucujiformia</taxon>
        <taxon>Chrysomeloidea</taxon>
        <taxon>Cerambycidae</taxon>
        <taxon>Cerambycinae</taxon>
        <taxon>Callichromatini</taxon>
        <taxon>Aromia</taxon>
    </lineage>
</organism>
<proteinExistence type="predicted"/>
<evidence type="ECO:0000313" key="2">
    <source>
        <dbReference type="Proteomes" id="UP001162162"/>
    </source>
</evidence>
<dbReference type="Proteomes" id="UP001162162">
    <property type="component" value="Unassembled WGS sequence"/>
</dbReference>
<evidence type="ECO:0000313" key="1">
    <source>
        <dbReference type="EMBL" id="KAJ8956501.1"/>
    </source>
</evidence>